<feature type="domain" description="HD" evidence="1">
    <location>
        <begin position="27"/>
        <end position="123"/>
    </location>
</feature>
<keyword evidence="2" id="KW-0378">Hydrolase</keyword>
<dbReference type="Gene3D" id="1.10.3210.10">
    <property type="entry name" value="Hypothetical protein af1432"/>
    <property type="match status" value="1"/>
</dbReference>
<name>A0A2R4WGH2_9HYPH</name>
<accession>A0A2R4WGH2</accession>
<dbReference type="PANTHER" id="PTHR46246:SF1">
    <property type="entry name" value="GUANOSINE-3',5'-BIS(DIPHOSPHATE) 3'-PYROPHOSPHOHYDROLASE MESH1"/>
    <property type="match status" value="1"/>
</dbReference>
<dbReference type="SMART" id="SM00471">
    <property type="entry name" value="HDc"/>
    <property type="match status" value="1"/>
</dbReference>
<dbReference type="OrthoDB" id="9802385at2"/>
<organism evidence="2 3">
    <name type="scientific">Methylobacterium currus</name>
    <dbReference type="NCBI Taxonomy" id="2051553"/>
    <lineage>
        <taxon>Bacteria</taxon>
        <taxon>Pseudomonadati</taxon>
        <taxon>Pseudomonadota</taxon>
        <taxon>Alphaproteobacteria</taxon>
        <taxon>Hyphomicrobiales</taxon>
        <taxon>Methylobacteriaceae</taxon>
        <taxon>Methylobacterium</taxon>
    </lineage>
</organism>
<dbReference type="InterPro" id="IPR052194">
    <property type="entry name" value="MESH1"/>
</dbReference>
<dbReference type="KEGG" id="mee:DA075_06600"/>
<dbReference type="RefSeq" id="WP_099952533.1">
    <property type="nucleotide sequence ID" value="NZ_CP028843.1"/>
</dbReference>
<evidence type="ECO:0000313" key="3">
    <source>
        <dbReference type="Proteomes" id="UP000244755"/>
    </source>
</evidence>
<protein>
    <submittedName>
        <fullName evidence="2">Bifunctional (P)ppGpp synthetase/guanosine-3',5'-bis(Diphosphate) 3'-pyrophosphohydrolase</fullName>
    </submittedName>
</protein>
<evidence type="ECO:0000259" key="1">
    <source>
        <dbReference type="PROSITE" id="PS51831"/>
    </source>
</evidence>
<dbReference type="AlphaFoldDB" id="A0A2R4WGH2"/>
<dbReference type="SUPFAM" id="SSF109604">
    <property type="entry name" value="HD-domain/PDEase-like"/>
    <property type="match status" value="1"/>
</dbReference>
<evidence type="ECO:0000313" key="2">
    <source>
        <dbReference type="EMBL" id="AWB20633.1"/>
    </source>
</evidence>
<dbReference type="Proteomes" id="UP000244755">
    <property type="component" value="Chromosome 1"/>
</dbReference>
<dbReference type="InterPro" id="IPR006674">
    <property type="entry name" value="HD_domain"/>
</dbReference>
<dbReference type="Pfam" id="PF13328">
    <property type="entry name" value="HD_4"/>
    <property type="match status" value="1"/>
</dbReference>
<proteinExistence type="predicted"/>
<dbReference type="PROSITE" id="PS51831">
    <property type="entry name" value="HD"/>
    <property type="match status" value="1"/>
</dbReference>
<gene>
    <name evidence="2" type="ORF">DA075_06600</name>
</gene>
<dbReference type="GO" id="GO:0008893">
    <property type="term" value="F:guanosine-3',5'-bis(diphosphate) 3'-diphosphatase activity"/>
    <property type="evidence" value="ECO:0007669"/>
    <property type="project" value="TreeGrafter"/>
</dbReference>
<dbReference type="PANTHER" id="PTHR46246">
    <property type="entry name" value="GUANOSINE-3',5'-BIS(DIPHOSPHATE) 3'-PYROPHOSPHOHYDROLASE MESH1"/>
    <property type="match status" value="1"/>
</dbReference>
<dbReference type="InterPro" id="IPR003607">
    <property type="entry name" value="HD/PDEase_dom"/>
</dbReference>
<dbReference type="EMBL" id="CP028843">
    <property type="protein sequence ID" value="AWB20633.1"/>
    <property type="molecule type" value="Genomic_DNA"/>
</dbReference>
<keyword evidence="3" id="KW-1185">Reference proteome</keyword>
<reference evidence="2 3" key="1">
    <citation type="submission" date="2018-04" db="EMBL/GenBank/DDBJ databases">
        <title>Methylobacterium sp. PR1016A genome.</title>
        <authorList>
            <person name="Park W."/>
        </authorList>
    </citation>
    <scope>NUCLEOTIDE SEQUENCE [LARGE SCALE GENOMIC DNA]</scope>
    <source>
        <strain evidence="2 3">PR1016A</strain>
    </source>
</reference>
<sequence length="174" mass="19472">MHLIEHARAFATSAHKGQVRKYNGRPYIEHPERVAGTLLALQFPAEVVAAAWLHDVVEDTPISNQDIRERFGDRVADLVRQVTDVSIGQPGNRAARKAMDRDHLARADADGQSIKLADLIDNTATILDHDPSFAKVYMEEKAVLYDLLTLGHPALRSRALDILVEYQSARLPRF</sequence>